<feature type="transmembrane region" description="Helical" evidence="1">
    <location>
        <begin position="165"/>
        <end position="185"/>
    </location>
</feature>
<evidence type="ECO:0008006" key="4">
    <source>
        <dbReference type="Google" id="ProtNLM"/>
    </source>
</evidence>
<sequence>MFLHKSGRLRSGDFMDKVNFIEESLASLSAGLASGASFRDVIFSAYISKVSEDSRSCKSVNKSYQFTSMSAEIIANWLRWRCKSCDIYKNINKNSDINSVVDSNKNNNERKSNNKIENDINKISQSLMAAYKLSNNLGCSMLDCVDAVASSYRYKRRAEALRNEVLAMPEATITLLTALPLLTLFAGELMGSNPLKLLLTTSRGFIMLSVGLVSYAIGVIWVKTMLDQSHKNMMCDED</sequence>
<proteinExistence type="predicted"/>
<keyword evidence="1" id="KW-0812">Transmembrane</keyword>
<organism evidence="2 3">
    <name type="scientific">Gardnerella vaginalis</name>
    <dbReference type="NCBI Taxonomy" id="2702"/>
    <lineage>
        <taxon>Bacteria</taxon>
        <taxon>Bacillati</taxon>
        <taxon>Actinomycetota</taxon>
        <taxon>Actinomycetes</taxon>
        <taxon>Bifidobacteriales</taxon>
        <taxon>Bifidobacteriaceae</taxon>
        <taxon>Gardnerella</taxon>
    </lineage>
</organism>
<dbReference type="Proteomes" id="UP000070505">
    <property type="component" value="Unassembled WGS sequence"/>
</dbReference>
<evidence type="ECO:0000313" key="3">
    <source>
        <dbReference type="Proteomes" id="UP000070505"/>
    </source>
</evidence>
<name>A0A135Z3S4_GARVA</name>
<gene>
    <name evidence="2" type="ORF">HMPREF3230_01127</name>
</gene>
<dbReference type="AlphaFoldDB" id="A0A135Z3S4"/>
<evidence type="ECO:0000313" key="2">
    <source>
        <dbReference type="EMBL" id="KXI16253.1"/>
    </source>
</evidence>
<accession>A0A135Z3S4</accession>
<evidence type="ECO:0000256" key="1">
    <source>
        <dbReference type="SAM" id="Phobius"/>
    </source>
</evidence>
<protein>
    <recommendedName>
        <fullName evidence="4">Pilus assembly protein</fullName>
    </recommendedName>
</protein>
<dbReference type="EMBL" id="LSRC01000048">
    <property type="protein sequence ID" value="KXI16253.1"/>
    <property type="molecule type" value="Genomic_DNA"/>
</dbReference>
<comment type="caution">
    <text evidence="2">The sequence shown here is derived from an EMBL/GenBank/DDBJ whole genome shotgun (WGS) entry which is preliminary data.</text>
</comment>
<keyword evidence="1" id="KW-1133">Transmembrane helix</keyword>
<dbReference type="PATRIC" id="fig|2702.101.peg.1114"/>
<keyword evidence="1" id="KW-0472">Membrane</keyword>
<reference evidence="2 3" key="1">
    <citation type="submission" date="2016-02" db="EMBL/GenBank/DDBJ databases">
        <authorList>
            <person name="Wen L."/>
            <person name="He K."/>
            <person name="Yang H."/>
        </authorList>
    </citation>
    <scope>NUCLEOTIDE SEQUENCE [LARGE SCALE GENOMIC DNA]</scope>
    <source>
        <strain evidence="2 3">CMW7778B</strain>
    </source>
</reference>
<feature type="transmembrane region" description="Helical" evidence="1">
    <location>
        <begin position="205"/>
        <end position="224"/>
    </location>
</feature>